<protein>
    <submittedName>
        <fullName evidence="2">Uncharacterized protein</fullName>
    </submittedName>
</protein>
<keyword evidence="1" id="KW-1133">Transmembrane helix</keyword>
<feature type="transmembrane region" description="Helical" evidence="1">
    <location>
        <begin position="98"/>
        <end position="119"/>
    </location>
</feature>
<keyword evidence="1" id="KW-0812">Transmembrane</keyword>
<organism evidence="2">
    <name type="scientific">Caulobacter sp. (strain K31)</name>
    <dbReference type="NCBI Taxonomy" id="366602"/>
    <lineage>
        <taxon>Bacteria</taxon>
        <taxon>Pseudomonadati</taxon>
        <taxon>Pseudomonadota</taxon>
        <taxon>Alphaproteobacteria</taxon>
        <taxon>Caulobacterales</taxon>
        <taxon>Caulobacteraceae</taxon>
        <taxon>Caulobacter</taxon>
    </lineage>
</organism>
<gene>
    <name evidence="2" type="ordered locus">Caul_4235</name>
</gene>
<dbReference type="AlphaFoldDB" id="B0SYJ0"/>
<feature type="transmembrane region" description="Helical" evidence="1">
    <location>
        <begin position="31"/>
        <end position="64"/>
    </location>
</feature>
<sequence length="182" mass="18522">MRSSTSARPGRAAERDGSIARLEASRGALRWIFPVLALAAPLTGEAAGGYLLGCLLFGAVFALWSAQRTGAVWSVMAWSTVTGVFSSALVLIEVPANPSLTLATLVTALVQALTLLAMGAPATVGGWKTRGMVLASLVGPLALALLALQGAPVWGAMAAAVAVSLDLAAPSLALMGRRRARS</sequence>
<name>B0SYJ0_CAUSK</name>
<dbReference type="EMBL" id="CP000927">
    <property type="protein sequence ID" value="ABZ73357.1"/>
    <property type="molecule type" value="Genomic_DNA"/>
</dbReference>
<accession>B0SYJ0</accession>
<proteinExistence type="predicted"/>
<feature type="transmembrane region" description="Helical" evidence="1">
    <location>
        <begin position="131"/>
        <end position="148"/>
    </location>
</feature>
<dbReference type="KEGG" id="cak:Caul_4235"/>
<feature type="transmembrane region" description="Helical" evidence="1">
    <location>
        <begin position="71"/>
        <end position="92"/>
    </location>
</feature>
<keyword evidence="1" id="KW-0472">Membrane</keyword>
<feature type="transmembrane region" description="Helical" evidence="1">
    <location>
        <begin position="154"/>
        <end position="175"/>
    </location>
</feature>
<reference evidence="2" key="1">
    <citation type="submission" date="2008-01" db="EMBL/GenBank/DDBJ databases">
        <title>Complete sequence of chromosome of Caulobacter sp. K31.</title>
        <authorList>
            <consortium name="US DOE Joint Genome Institute"/>
            <person name="Copeland A."/>
            <person name="Lucas S."/>
            <person name="Lapidus A."/>
            <person name="Barry K."/>
            <person name="Glavina del Rio T."/>
            <person name="Dalin E."/>
            <person name="Tice H."/>
            <person name="Pitluck S."/>
            <person name="Bruce D."/>
            <person name="Goodwin L."/>
            <person name="Thompson L.S."/>
            <person name="Brettin T."/>
            <person name="Detter J.C."/>
            <person name="Han C."/>
            <person name="Schmutz J."/>
            <person name="Larimer F."/>
            <person name="Land M."/>
            <person name="Hauser L."/>
            <person name="Kyrpides N."/>
            <person name="Kim E."/>
            <person name="Stephens C."/>
            <person name="Richardson P."/>
        </authorList>
    </citation>
    <scope>NUCLEOTIDE SEQUENCE [LARGE SCALE GENOMIC DNA]</scope>
    <source>
        <strain evidence="2">K31</strain>
    </source>
</reference>
<evidence type="ECO:0000256" key="1">
    <source>
        <dbReference type="SAM" id="Phobius"/>
    </source>
</evidence>
<evidence type="ECO:0000313" key="2">
    <source>
        <dbReference type="EMBL" id="ABZ73357.1"/>
    </source>
</evidence>
<dbReference type="HOGENOM" id="CLU_1479536_0_0_5"/>